<organism evidence="2 3">
    <name type="scientific">Celeribacter ethanolicus</name>
    <dbReference type="NCBI Taxonomy" id="1758178"/>
    <lineage>
        <taxon>Bacteria</taxon>
        <taxon>Pseudomonadati</taxon>
        <taxon>Pseudomonadota</taxon>
        <taxon>Alphaproteobacteria</taxon>
        <taxon>Rhodobacterales</taxon>
        <taxon>Roseobacteraceae</taxon>
        <taxon>Celeribacter</taxon>
    </lineage>
</organism>
<dbReference type="RefSeq" id="WP_096804778.1">
    <property type="nucleotide sequence ID" value="NZ_CP022196.1"/>
</dbReference>
<accession>A0A291G8M1</accession>
<proteinExistence type="predicted"/>
<dbReference type="SUPFAM" id="SSF53474">
    <property type="entry name" value="alpha/beta-Hydrolases"/>
    <property type="match status" value="1"/>
</dbReference>
<dbReference type="GO" id="GO:0016787">
    <property type="term" value="F:hydrolase activity"/>
    <property type="evidence" value="ECO:0007669"/>
    <property type="project" value="UniProtKB-KW"/>
</dbReference>
<sequence length="325" mass="36181">MWTPMLYRWRPDAPPSRPNPERPASAMPAERFEVAAEDGYPIRGGIWHADTGPVVVLHAATAVQARYYARFASWLSGQGATVLTFDYRGIGESRSTPVKDLQAGWVDWGVLDAEAVLAYAGRRWPDRALCAVGHSIGGFALGLARTSDRLDRIVTVGAQFAYWRDYDPRQRRAMYLKWHLFMPAVTRLFGYFPGARLGWLEDVPRGVVRDWGRMGPRFESSVCSALDPADLAARHGATRARLLAIGLTDDPFCTEAAGQRLLDYYSGADRTHLRIAPSDIAVPEIGHFAFFHARFEQTLWPLAAAWLLSGRLPKDVPGRIVFPTG</sequence>
<dbReference type="InterPro" id="IPR017208">
    <property type="entry name" value="UCP037442_abhydr"/>
</dbReference>
<protein>
    <submittedName>
        <fullName evidence="2">Alpha/beta hydrolase</fullName>
    </submittedName>
</protein>
<dbReference type="EMBL" id="CP022196">
    <property type="protein sequence ID" value="ATG46525.1"/>
    <property type="molecule type" value="Genomic_DNA"/>
</dbReference>
<feature type="domain" description="Serine aminopeptidase S33" evidence="1">
    <location>
        <begin position="54"/>
        <end position="169"/>
    </location>
</feature>
<dbReference type="KEGG" id="ceh:CEW89_02455"/>
<dbReference type="AlphaFoldDB" id="A0A291G8M1"/>
<name>A0A291G8M1_9RHOB</name>
<dbReference type="InterPro" id="IPR022742">
    <property type="entry name" value="Hydrolase_4"/>
</dbReference>
<evidence type="ECO:0000313" key="3">
    <source>
        <dbReference type="Proteomes" id="UP000217935"/>
    </source>
</evidence>
<evidence type="ECO:0000259" key="1">
    <source>
        <dbReference type="Pfam" id="PF12146"/>
    </source>
</evidence>
<dbReference type="OrthoDB" id="9785076at2"/>
<dbReference type="Pfam" id="PF12146">
    <property type="entry name" value="Hydrolase_4"/>
    <property type="match status" value="1"/>
</dbReference>
<keyword evidence="2" id="KW-0378">Hydrolase</keyword>
<dbReference type="Proteomes" id="UP000217935">
    <property type="component" value="Chromosome"/>
</dbReference>
<dbReference type="PIRSF" id="PIRSF037442">
    <property type="entry name" value="UCP037442_abhydr"/>
    <property type="match status" value="1"/>
</dbReference>
<evidence type="ECO:0000313" key="2">
    <source>
        <dbReference type="EMBL" id="ATG46525.1"/>
    </source>
</evidence>
<dbReference type="InterPro" id="IPR029058">
    <property type="entry name" value="AB_hydrolase_fold"/>
</dbReference>
<keyword evidence="3" id="KW-1185">Reference proteome</keyword>
<gene>
    <name evidence="2" type="ORF">CEW89_02455</name>
</gene>
<dbReference type="Gene3D" id="3.40.50.1820">
    <property type="entry name" value="alpha/beta hydrolase"/>
    <property type="match status" value="1"/>
</dbReference>
<reference evidence="2 3" key="1">
    <citation type="submission" date="2017-06" db="EMBL/GenBank/DDBJ databases">
        <title>Celeribacter sp. TSPH2 complete genome sequence.</title>
        <authorList>
            <person name="Woo J.-H."/>
            <person name="Kim H.-S."/>
        </authorList>
    </citation>
    <scope>NUCLEOTIDE SEQUENCE [LARGE SCALE GENOMIC DNA]</scope>
    <source>
        <strain evidence="2 3">TSPH2</strain>
    </source>
</reference>